<dbReference type="EMBL" id="JAVKGR010000005">
    <property type="protein sequence ID" value="MDR8019097.1"/>
    <property type="molecule type" value="Genomic_DNA"/>
</dbReference>
<evidence type="ECO:0000313" key="3">
    <source>
        <dbReference type="Proteomes" id="UP001251870"/>
    </source>
</evidence>
<name>A0ABU2DRG7_9MICC</name>
<evidence type="ECO:0008006" key="4">
    <source>
        <dbReference type="Google" id="ProtNLM"/>
    </source>
</evidence>
<gene>
    <name evidence="2" type="ORF">RIL96_05905</name>
</gene>
<organism evidence="2 3">
    <name type="scientific">Nesterenkonia aerolata</name>
    <dbReference type="NCBI Taxonomy" id="3074079"/>
    <lineage>
        <taxon>Bacteria</taxon>
        <taxon>Bacillati</taxon>
        <taxon>Actinomycetota</taxon>
        <taxon>Actinomycetes</taxon>
        <taxon>Micrococcales</taxon>
        <taxon>Micrococcaceae</taxon>
        <taxon>Nesterenkonia</taxon>
    </lineage>
</organism>
<feature type="region of interest" description="Disordered" evidence="1">
    <location>
        <begin position="1"/>
        <end position="33"/>
    </location>
</feature>
<protein>
    <recommendedName>
        <fullName evidence="4">Transcriptional regulator, AbiEi antitoxin, Type IV TA system</fullName>
    </recommendedName>
</protein>
<proteinExistence type="predicted"/>
<accession>A0ABU2DRG7</accession>
<evidence type="ECO:0000313" key="2">
    <source>
        <dbReference type="EMBL" id="MDR8019097.1"/>
    </source>
</evidence>
<reference evidence="2 3" key="1">
    <citation type="submission" date="2023-09" db="EMBL/GenBank/DDBJ databases">
        <title>Description of three actinobacteria isolated from air of manufacturing shop in a pharmaceutical factory.</title>
        <authorList>
            <person name="Zhang D.-F."/>
        </authorList>
    </citation>
    <scope>NUCLEOTIDE SEQUENCE [LARGE SCALE GENOMIC DNA]</scope>
    <source>
        <strain evidence="2 3">LY-0111</strain>
    </source>
</reference>
<keyword evidence="3" id="KW-1185">Reference proteome</keyword>
<feature type="region of interest" description="Disordered" evidence="1">
    <location>
        <begin position="122"/>
        <end position="141"/>
    </location>
</feature>
<sequence length="380" mass="41789">MTSAPAGSHTLPPHAPQNGTIALHRAGPRDDDVHTGTAYAERVRRGEAVRLRRGVYTSAQSWKDAAPWQRHAAAVAATALQHPTGIFCRESALLLHSVPLLHTPAAVHLRTYDRTVVGTRPAPPPFGRSPGPSARETVPDGVPTRLIEPARYKGHRRDELRRRIGDGEWENPSTSLPAETLPGISGVERPYHVEPLGLAAADTVPRLTVTDAVVILDSLLAGRCRGGPWNMAQLRRWETHISSTRLMNRWSQALALADARAESVGESVLRIRMHQLGFQPPALQSLISTGERTYRVDFEWREAGVVVEFDGRVKYRTPRADSPGVPDAGVGSAPEQTVWAKKLREDAIRSTGRRVVRVVWSDLVDRSRLERLLLAAGIPR</sequence>
<dbReference type="Proteomes" id="UP001251870">
    <property type="component" value="Unassembled WGS sequence"/>
</dbReference>
<dbReference type="RefSeq" id="WP_310548095.1">
    <property type="nucleotide sequence ID" value="NZ_JAVKGR010000005.1"/>
</dbReference>
<comment type="caution">
    <text evidence="2">The sequence shown here is derived from an EMBL/GenBank/DDBJ whole genome shotgun (WGS) entry which is preliminary data.</text>
</comment>
<evidence type="ECO:0000256" key="1">
    <source>
        <dbReference type="SAM" id="MobiDB-lite"/>
    </source>
</evidence>